<evidence type="ECO:0000313" key="8">
    <source>
        <dbReference type="EMBL" id="AJY73511.1"/>
    </source>
</evidence>
<evidence type="ECO:0000256" key="1">
    <source>
        <dbReference type="ARBA" id="ARBA00010641"/>
    </source>
</evidence>
<dbReference type="OrthoDB" id="2381154at2"/>
<dbReference type="GO" id="GO:0003677">
    <property type="term" value="F:DNA binding"/>
    <property type="evidence" value="ECO:0007669"/>
    <property type="project" value="UniProtKB-KW"/>
</dbReference>
<evidence type="ECO:0000313" key="9">
    <source>
        <dbReference type="Proteomes" id="UP000032633"/>
    </source>
</evidence>
<keyword evidence="5" id="KW-0804">Transcription</keyword>
<dbReference type="HOGENOM" id="CLU_1395129_0_0_9"/>
<dbReference type="InterPro" id="IPR007627">
    <property type="entry name" value="RNA_pol_sigma70_r2"/>
</dbReference>
<gene>
    <name evidence="8" type="ORF">VN24_01330</name>
</gene>
<name>A0A0D5NE29_9BACL</name>
<dbReference type="Proteomes" id="UP000032633">
    <property type="component" value="Chromosome"/>
</dbReference>
<evidence type="ECO:0000256" key="2">
    <source>
        <dbReference type="ARBA" id="ARBA00023015"/>
    </source>
</evidence>
<dbReference type="InterPro" id="IPR013324">
    <property type="entry name" value="RNA_pol_sigma_r3/r4-like"/>
</dbReference>
<keyword evidence="9" id="KW-1185">Reference proteome</keyword>
<sequence>MKKLATGVKDIRMDSMLTNDAVNDLRSYCYFLTKSKWDSEDLFQETLLRSMVYVVNWEPARDAKPFLFRVAKNLWIDICRSRKRRSRLSSQVFPLYYRDNDYAEVRQLVEWLAERLPRRNIEMWLLAKYFNYTMQEIADTMDCTIPTVKAHLFRTRKYLHRLKQGEEVNMKLSGFARLDTELWSQAIMRDLPPCL</sequence>
<dbReference type="GO" id="GO:0006352">
    <property type="term" value="P:DNA-templated transcription initiation"/>
    <property type="evidence" value="ECO:0007669"/>
    <property type="project" value="InterPro"/>
</dbReference>
<dbReference type="Gene3D" id="1.10.10.10">
    <property type="entry name" value="Winged helix-like DNA-binding domain superfamily/Winged helix DNA-binding domain"/>
    <property type="match status" value="1"/>
</dbReference>
<feature type="domain" description="RNA polymerase sigma factor 70 region 4 type 2" evidence="7">
    <location>
        <begin position="114"/>
        <end position="159"/>
    </location>
</feature>
<dbReference type="NCBIfam" id="TIGR02937">
    <property type="entry name" value="sigma70-ECF"/>
    <property type="match status" value="1"/>
</dbReference>
<keyword evidence="2" id="KW-0805">Transcription regulation</keyword>
<dbReference type="PATRIC" id="fig|1126833.4.peg.299"/>
<dbReference type="Gene3D" id="1.10.1740.10">
    <property type="match status" value="1"/>
</dbReference>
<evidence type="ECO:0000256" key="5">
    <source>
        <dbReference type="ARBA" id="ARBA00023163"/>
    </source>
</evidence>
<dbReference type="EMBL" id="CP011058">
    <property type="protein sequence ID" value="AJY73511.1"/>
    <property type="molecule type" value="Genomic_DNA"/>
</dbReference>
<keyword evidence="4" id="KW-0238">DNA-binding</keyword>
<keyword evidence="3" id="KW-0731">Sigma factor</keyword>
<evidence type="ECO:0000259" key="7">
    <source>
        <dbReference type="Pfam" id="PF08281"/>
    </source>
</evidence>
<proteinExistence type="inferred from homology"/>
<dbReference type="InterPro" id="IPR036388">
    <property type="entry name" value="WH-like_DNA-bd_sf"/>
</dbReference>
<dbReference type="InterPro" id="IPR013325">
    <property type="entry name" value="RNA_pol_sigma_r2"/>
</dbReference>
<dbReference type="KEGG" id="pbj:VN24_01330"/>
<evidence type="ECO:0000256" key="4">
    <source>
        <dbReference type="ARBA" id="ARBA00023125"/>
    </source>
</evidence>
<dbReference type="PANTHER" id="PTHR43133">
    <property type="entry name" value="RNA POLYMERASE ECF-TYPE SIGMA FACTO"/>
    <property type="match status" value="1"/>
</dbReference>
<dbReference type="SUPFAM" id="SSF88659">
    <property type="entry name" value="Sigma3 and sigma4 domains of RNA polymerase sigma factors"/>
    <property type="match status" value="1"/>
</dbReference>
<dbReference type="PANTHER" id="PTHR43133:SF8">
    <property type="entry name" value="RNA POLYMERASE SIGMA FACTOR HI_1459-RELATED"/>
    <property type="match status" value="1"/>
</dbReference>
<organism evidence="8 9">
    <name type="scientific">Paenibacillus beijingensis</name>
    <dbReference type="NCBI Taxonomy" id="1126833"/>
    <lineage>
        <taxon>Bacteria</taxon>
        <taxon>Bacillati</taxon>
        <taxon>Bacillota</taxon>
        <taxon>Bacilli</taxon>
        <taxon>Bacillales</taxon>
        <taxon>Paenibacillaceae</taxon>
        <taxon>Paenibacillus</taxon>
    </lineage>
</organism>
<protein>
    <recommendedName>
        <fullName evidence="10">RNA polymerase sigma factor</fullName>
    </recommendedName>
</protein>
<dbReference type="STRING" id="1126833.VN24_01330"/>
<feature type="domain" description="RNA polymerase sigma-70 region 2" evidence="6">
    <location>
        <begin position="23"/>
        <end position="85"/>
    </location>
</feature>
<dbReference type="Pfam" id="PF04542">
    <property type="entry name" value="Sigma70_r2"/>
    <property type="match status" value="1"/>
</dbReference>
<dbReference type="GO" id="GO:0016987">
    <property type="term" value="F:sigma factor activity"/>
    <property type="evidence" value="ECO:0007669"/>
    <property type="project" value="UniProtKB-KW"/>
</dbReference>
<dbReference type="SUPFAM" id="SSF88946">
    <property type="entry name" value="Sigma2 domain of RNA polymerase sigma factors"/>
    <property type="match status" value="1"/>
</dbReference>
<evidence type="ECO:0008006" key="10">
    <source>
        <dbReference type="Google" id="ProtNLM"/>
    </source>
</evidence>
<reference evidence="9" key="2">
    <citation type="submission" date="2015-03" db="EMBL/GenBank/DDBJ databases">
        <title>Genome sequence of Paenibacillus beijingensis strain DSM 24997T.</title>
        <authorList>
            <person name="Kwak Y."/>
            <person name="Shin J.-H."/>
        </authorList>
    </citation>
    <scope>NUCLEOTIDE SEQUENCE [LARGE SCALE GENOMIC DNA]</scope>
    <source>
        <strain evidence="9">DSM 24997</strain>
    </source>
</reference>
<accession>A0A0D5NE29</accession>
<dbReference type="InterPro" id="IPR014284">
    <property type="entry name" value="RNA_pol_sigma-70_dom"/>
</dbReference>
<dbReference type="Pfam" id="PF08281">
    <property type="entry name" value="Sigma70_r4_2"/>
    <property type="match status" value="1"/>
</dbReference>
<dbReference type="InterPro" id="IPR013249">
    <property type="entry name" value="RNA_pol_sigma70_r4_t2"/>
</dbReference>
<comment type="similarity">
    <text evidence="1">Belongs to the sigma-70 factor family. ECF subfamily.</text>
</comment>
<dbReference type="InterPro" id="IPR039425">
    <property type="entry name" value="RNA_pol_sigma-70-like"/>
</dbReference>
<dbReference type="AlphaFoldDB" id="A0A0D5NE29"/>
<evidence type="ECO:0000256" key="3">
    <source>
        <dbReference type="ARBA" id="ARBA00023082"/>
    </source>
</evidence>
<reference evidence="8 9" key="1">
    <citation type="journal article" date="2015" name="J. Biotechnol.">
        <title>Complete genome sequence of Paenibacillus beijingensis 7188(T) (=DSM 24997(T)), a novel rhizobacterium from jujube garden soil.</title>
        <authorList>
            <person name="Kwak Y."/>
            <person name="Shin J.H."/>
        </authorList>
    </citation>
    <scope>NUCLEOTIDE SEQUENCE [LARGE SCALE GENOMIC DNA]</scope>
    <source>
        <strain evidence="8 9">DSM 24997</strain>
    </source>
</reference>
<dbReference type="RefSeq" id="WP_045668946.1">
    <property type="nucleotide sequence ID" value="NZ_CP011058.1"/>
</dbReference>
<evidence type="ECO:0000259" key="6">
    <source>
        <dbReference type="Pfam" id="PF04542"/>
    </source>
</evidence>